<feature type="transmembrane region" description="Helical" evidence="1">
    <location>
        <begin position="296"/>
        <end position="322"/>
    </location>
</feature>
<reference evidence="3 4" key="1">
    <citation type="submission" date="2024-11" db="EMBL/GenBank/DDBJ databases">
        <title>Chromosome-level genome assembly of the freshwater bivalve Anodonta woodiana.</title>
        <authorList>
            <person name="Chen X."/>
        </authorList>
    </citation>
    <scope>NUCLEOTIDE SEQUENCE [LARGE SCALE GENOMIC DNA]</scope>
    <source>
        <strain evidence="3">MN2024</strain>
        <tissue evidence="3">Gills</tissue>
    </source>
</reference>
<dbReference type="PROSITE" id="PS50104">
    <property type="entry name" value="TIR"/>
    <property type="match status" value="1"/>
</dbReference>
<dbReference type="Pfam" id="PF13676">
    <property type="entry name" value="TIR_2"/>
    <property type="match status" value="1"/>
</dbReference>
<gene>
    <name evidence="3" type="ORF">ACJMK2_020892</name>
</gene>
<dbReference type="InterPro" id="IPR000157">
    <property type="entry name" value="TIR_dom"/>
</dbReference>
<protein>
    <recommendedName>
        <fullName evidence="2">TIR domain-containing protein</fullName>
    </recommendedName>
</protein>
<dbReference type="InterPro" id="IPR035897">
    <property type="entry name" value="Toll_tir_struct_dom_sf"/>
</dbReference>
<dbReference type="EMBL" id="JBJQND010000017">
    <property type="protein sequence ID" value="KAL3842917.1"/>
    <property type="molecule type" value="Genomic_DNA"/>
</dbReference>
<feature type="transmembrane region" description="Helical" evidence="1">
    <location>
        <begin position="261"/>
        <end position="284"/>
    </location>
</feature>
<dbReference type="PANTHER" id="PTHR16253:SF0">
    <property type="entry name" value="TETRATRICOPEPTIDE REPEAT PROTEIN 22"/>
    <property type="match status" value="1"/>
</dbReference>
<keyword evidence="1" id="KW-0472">Membrane</keyword>
<dbReference type="PANTHER" id="PTHR16253">
    <property type="entry name" value="TETRATRICOPEPTIDE REPEAT PROTEIN 22"/>
    <property type="match status" value="1"/>
</dbReference>
<accession>A0ABD3U3F6</accession>
<sequence length="560" mass="64309">MEVDVVINGHPVENAAIPNEHQRDHKVDRPTLSKNKKYHVFFCYRDVPNDKMWVKETVKKLENDFGFICCDHERDFLAGTKVISNIKYGIKNSEKVVCVLSKEGLDSGYLGLETEMAHKESIDQKNNLLIPVLLDDCEIPEELKLLTYIDARKEISETTWWPKLIAAIESKAEYSFFKGRREEEKKDKSENQPTYPFQKLCSLETTFICTQCSVQSTSKYIPKELASMDGVVHVETIKNIKRDLLDAPRIKCHQKCSWFCLGLLFFYVVTCIFIVLFDIILIIICTRVKNSRDENCIGLISIYVLCEIALGICVGVGFKYYYKVPRSIDQKIAEYNSELIKNGILITLVCTRKWRKASIVFYKASVDTCKQYIICHLRGVKKTERETLVNISETEAQTCADDIPILTRSGNEDLVQDTQTHHCGHDTLVDTSEMQENQIADDVPLLDLADNDQLDQLTEPLHRGHHMRLEKETVVNTSEMQENHIAEDLPLLNLSEQDQLDQSTENEAMKLLLMNAHEYLRQVFNGKMKNPKEDRHIPDCTCLSIQGDMGPVSNSDIRRK</sequence>
<dbReference type="InterPro" id="IPR042342">
    <property type="entry name" value="TTC22"/>
</dbReference>
<feature type="domain" description="TIR" evidence="2">
    <location>
        <begin position="36"/>
        <end position="168"/>
    </location>
</feature>
<proteinExistence type="predicted"/>
<dbReference type="SMART" id="SM00255">
    <property type="entry name" value="TIR"/>
    <property type="match status" value="1"/>
</dbReference>
<dbReference type="SUPFAM" id="SSF52200">
    <property type="entry name" value="Toll/Interleukin receptor TIR domain"/>
    <property type="match status" value="1"/>
</dbReference>
<evidence type="ECO:0000313" key="3">
    <source>
        <dbReference type="EMBL" id="KAL3842917.1"/>
    </source>
</evidence>
<evidence type="ECO:0000313" key="4">
    <source>
        <dbReference type="Proteomes" id="UP001634394"/>
    </source>
</evidence>
<dbReference type="Gene3D" id="3.40.50.10140">
    <property type="entry name" value="Toll/interleukin-1 receptor homology (TIR) domain"/>
    <property type="match status" value="1"/>
</dbReference>
<keyword evidence="4" id="KW-1185">Reference proteome</keyword>
<keyword evidence="1" id="KW-1133">Transmembrane helix</keyword>
<dbReference type="AlphaFoldDB" id="A0ABD3U3F6"/>
<name>A0ABD3U3F6_SINWO</name>
<keyword evidence="1" id="KW-0812">Transmembrane</keyword>
<evidence type="ECO:0000259" key="2">
    <source>
        <dbReference type="PROSITE" id="PS50104"/>
    </source>
</evidence>
<dbReference type="Proteomes" id="UP001634394">
    <property type="component" value="Unassembled WGS sequence"/>
</dbReference>
<comment type="caution">
    <text evidence="3">The sequence shown here is derived from an EMBL/GenBank/DDBJ whole genome shotgun (WGS) entry which is preliminary data.</text>
</comment>
<evidence type="ECO:0000256" key="1">
    <source>
        <dbReference type="SAM" id="Phobius"/>
    </source>
</evidence>
<organism evidence="3 4">
    <name type="scientific">Sinanodonta woodiana</name>
    <name type="common">Chinese pond mussel</name>
    <name type="synonym">Anodonta woodiana</name>
    <dbReference type="NCBI Taxonomy" id="1069815"/>
    <lineage>
        <taxon>Eukaryota</taxon>
        <taxon>Metazoa</taxon>
        <taxon>Spiralia</taxon>
        <taxon>Lophotrochozoa</taxon>
        <taxon>Mollusca</taxon>
        <taxon>Bivalvia</taxon>
        <taxon>Autobranchia</taxon>
        <taxon>Heteroconchia</taxon>
        <taxon>Palaeoheterodonta</taxon>
        <taxon>Unionida</taxon>
        <taxon>Unionoidea</taxon>
        <taxon>Unionidae</taxon>
        <taxon>Unioninae</taxon>
        <taxon>Sinanodonta</taxon>
    </lineage>
</organism>